<dbReference type="EMBL" id="MPDP01000002">
    <property type="protein sequence ID" value="KAK1499028.1"/>
    <property type="molecule type" value="Genomic_DNA"/>
</dbReference>
<proteinExistence type="predicted"/>
<evidence type="ECO:0000256" key="1">
    <source>
        <dbReference type="ARBA" id="ARBA00012210"/>
    </source>
</evidence>
<keyword evidence="6" id="KW-1185">Reference proteome</keyword>
<dbReference type="PANTHER" id="PTHR24161">
    <property type="entry name" value="ANK_REP_REGION DOMAIN-CONTAINING PROTEIN-RELATED"/>
    <property type="match status" value="1"/>
</dbReference>
<evidence type="ECO:0000313" key="5">
    <source>
        <dbReference type="EMBL" id="KAK1499028.1"/>
    </source>
</evidence>
<dbReference type="InterPro" id="IPR036770">
    <property type="entry name" value="Ankyrin_rpt-contain_sf"/>
</dbReference>
<dbReference type="Pfam" id="PF12796">
    <property type="entry name" value="Ank_2"/>
    <property type="match status" value="3"/>
</dbReference>
<dbReference type="InterPro" id="IPR002110">
    <property type="entry name" value="Ankyrin_rpt"/>
</dbReference>
<evidence type="ECO:0000256" key="2">
    <source>
        <dbReference type="ARBA" id="ARBA00022737"/>
    </source>
</evidence>
<feature type="repeat" description="ANK" evidence="4">
    <location>
        <begin position="320"/>
        <end position="352"/>
    </location>
</feature>
<feature type="repeat" description="ANK" evidence="4">
    <location>
        <begin position="255"/>
        <end position="287"/>
    </location>
</feature>
<reference evidence="5" key="1">
    <citation type="submission" date="2016-11" db="EMBL/GenBank/DDBJ databases">
        <title>The genome sequence of Colletotrichum cuscutae.</title>
        <authorList>
            <person name="Baroncelli R."/>
        </authorList>
    </citation>
    <scope>NUCLEOTIDE SEQUENCE</scope>
    <source>
        <strain evidence="5">IMI 304802</strain>
    </source>
</reference>
<evidence type="ECO:0000256" key="3">
    <source>
        <dbReference type="ARBA" id="ARBA00023043"/>
    </source>
</evidence>
<evidence type="ECO:0000256" key="4">
    <source>
        <dbReference type="PROSITE-ProRule" id="PRU00023"/>
    </source>
</evidence>
<dbReference type="Pfam" id="PF00023">
    <property type="entry name" value="Ank"/>
    <property type="match status" value="1"/>
</dbReference>
<dbReference type="EC" id="2.3.1.225" evidence="1"/>
<sequence length="519" mass="57207">MTQKLLVYLMRSSKIPSDRPSSDDLYLQAARWTTYARLAETAEDIAQIAADFLQNDESRQRWVYTSRLFEEEGKTDNYMTSSLAIKDLRRTALSCACGLGLRETAKVLISRGVDLEIPVEGNIAISACALSGLFDLAQLLLDRGVDINAVSEGCNPLQVAAGQNNHQMVKFLLARGADTKAQVNRSTTPLLEATDYLHIARTLLESGADPNLRGFTKHPWEDISRLPLSQASTRGQPEMVKLLLDYGADVNASTTEGTALLLAATGGHDNIARLLLGAGAQVDLCSLDDRSPLAEASMRGHTKVVRLLLDNHAVVDKQTRFGSALLAATHRRHTSVVRLLLEKGADYEVADNVQQSKSMAFEKTRFKYMNRPRNGEDPLTVASKLGHIEIAQLLLKHRRPSNRPATSWSRALATAIIRDHYHITEMFVEAGADLNAPVEEYGSLLNLALGKHRLKVAKLLWRNGADASIPCVVKIGVKAERMNAVQFARHLELNEIADLISKVPSTNGRKRRASNDLMY</sequence>
<dbReference type="SMART" id="SM00248">
    <property type="entry name" value="ANK"/>
    <property type="match status" value="10"/>
</dbReference>
<dbReference type="AlphaFoldDB" id="A0AAI9YDW9"/>
<dbReference type="PROSITE" id="PS50297">
    <property type="entry name" value="ANK_REP_REGION"/>
    <property type="match status" value="5"/>
</dbReference>
<dbReference type="GO" id="GO:0019706">
    <property type="term" value="F:protein-cysteine S-palmitoyltransferase activity"/>
    <property type="evidence" value="ECO:0007669"/>
    <property type="project" value="UniProtKB-EC"/>
</dbReference>
<feature type="repeat" description="ANK" evidence="4">
    <location>
        <begin position="152"/>
        <end position="184"/>
    </location>
</feature>
<dbReference type="PANTHER" id="PTHR24161:SF85">
    <property type="entry name" value="PALMITOYLTRANSFERASE HIP14"/>
    <property type="match status" value="1"/>
</dbReference>
<name>A0AAI9YDW9_9PEZI</name>
<protein>
    <recommendedName>
        <fullName evidence="1">protein S-acyltransferase</fullName>
        <ecNumber evidence="1">2.3.1.225</ecNumber>
    </recommendedName>
</protein>
<dbReference type="PROSITE" id="PS50088">
    <property type="entry name" value="ANK_REPEAT"/>
    <property type="match status" value="6"/>
</dbReference>
<keyword evidence="2" id="KW-0677">Repeat</keyword>
<gene>
    <name evidence="5" type="ORF">CCUS01_02649</name>
</gene>
<dbReference type="PRINTS" id="PR01415">
    <property type="entry name" value="ANKYRIN"/>
</dbReference>
<accession>A0AAI9YDW9</accession>
<dbReference type="Gene3D" id="1.25.40.20">
    <property type="entry name" value="Ankyrin repeat-containing domain"/>
    <property type="match status" value="3"/>
</dbReference>
<feature type="repeat" description="ANK" evidence="4">
    <location>
        <begin position="288"/>
        <end position="320"/>
    </location>
</feature>
<feature type="repeat" description="ANK" evidence="4">
    <location>
        <begin position="223"/>
        <end position="255"/>
    </location>
</feature>
<dbReference type="Proteomes" id="UP001239213">
    <property type="component" value="Unassembled WGS sequence"/>
</dbReference>
<comment type="caution">
    <text evidence="5">The sequence shown here is derived from an EMBL/GenBank/DDBJ whole genome shotgun (WGS) entry which is preliminary data.</text>
</comment>
<feature type="repeat" description="ANK" evidence="4">
    <location>
        <begin position="120"/>
        <end position="152"/>
    </location>
</feature>
<keyword evidence="3 4" id="KW-0040">ANK repeat</keyword>
<dbReference type="SUPFAM" id="SSF48403">
    <property type="entry name" value="Ankyrin repeat"/>
    <property type="match status" value="2"/>
</dbReference>
<organism evidence="5 6">
    <name type="scientific">Colletotrichum cuscutae</name>
    <dbReference type="NCBI Taxonomy" id="1209917"/>
    <lineage>
        <taxon>Eukaryota</taxon>
        <taxon>Fungi</taxon>
        <taxon>Dikarya</taxon>
        <taxon>Ascomycota</taxon>
        <taxon>Pezizomycotina</taxon>
        <taxon>Sordariomycetes</taxon>
        <taxon>Hypocreomycetidae</taxon>
        <taxon>Glomerellales</taxon>
        <taxon>Glomerellaceae</taxon>
        <taxon>Colletotrichum</taxon>
        <taxon>Colletotrichum acutatum species complex</taxon>
    </lineage>
</organism>
<evidence type="ECO:0000313" key="6">
    <source>
        <dbReference type="Proteomes" id="UP001239213"/>
    </source>
</evidence>